<evidence type="ECO:0000256" key="2">
    <source>
        <dbReference type="ARBA" id="ARBA00005049"/>
    </source>
</evidence>
<dbReference type="PANTHER" id="PTHR43463">
    <property type="entry name" value="NICOTINATE-NUCLEOTIDE--DIMETHYLBENZIMIDAZOLE PHOSPHORIBOSYLTRANSFERASE"/>
    <property type="match status" value="1"/>
</dbReference>
<dbReference type="Pfam" id="PF02277">
    <property type="entry name" value="DBI_PRT"/>
    <property type="match status" value="1"/>
</dbReference>
<dbReference type="CDD" id="cd02439">
    <property type="entry name" value="DMB-PRT_CobT"/>
    <property type="match status" value="1"/>
</dbReference>
<dbReference type="RefSeq" id="WP_309865544.1">
    <property type="nucleotide sequence ID" value="NZ_JAVDQG010000004.1"/>
</dbReference>
<organism evidence="12 13">
    <name type="scientific">Desmospora profundinema</name>
    <dbReference type="NCBI Taxonomy" id="1571184"/>
    <lineage>
        <taxon>Bacteria</taxon>
        <taxon>Bacillati</taxon>
        <taxon>Bacillota</taxon>
        <taxon>Bacilli</taxon>
        <taxon>Bacillales</taxon>
        <taxon>Thermoactinomycetaceae</taxon>
        <taxon>Desmospora</taxon>
    </lineage>
</organism>
<dbReference type="NCBIfam" id="NF000996">
    <property type="entry name" value="PRK00105.1"/>
    <property type="match status" value="1"/>
</dbReference>
<dbReference type="InterPro" id="IPR036087">
    <property type="entry name" value="Nict_dMeBzImd_PRibTrfase_sf"/>
</dbReference>
<dbReference type="Gene3D" id="3.40.50.10210">
    <property type="match status" value="1"/>
</dbReference>
<dbReference type="Gene3D" id="1.10.1610.10">
    <property type="match status" value="1"/>
</dbReference>
<dbReference type="SUPFAM" id="SSF52733">
    <property type="entry name" value="Nicotinate mononucleotide:5,6-dimethylbenzimidazole phosphoribosyltransferase (CobT)"/>
    <property type="match status" value="1"/>
</dbReference>
<evidence type="ECO:0000256" key="3">
    <source>
        <dbReference type="ARBA" id="ARBA00007110"/>
    </source>
</evidence>
<evidence type="ECO:0000256" key="11">
    <source>
        <dbReference type="HAMAP-Rule" id="MF_00230"/>
    </source>
</evidence>
<dbReference type="InterPro" id="IPR023195">
    <property type="entry name" value="Nict_dMeBzImd_PRibTrfase_N"/>
</dbReference>
<dbReference type="PANTHER" id="PTHR43463:SF1">
    <property type="entry name" value="NICOTINATE-NUCLEOTIDE--DIMETHYLBENZIMIDAZOLE PHOSPHORIBOSYLTRANSFERASE"/>
    <property type="match status" value="1"/>
</dbReference>
<dbReference type="EC" id="2.4.2.21" evidence="4 11"/>
<evidence type="ECO:0000256" key="10">
    <source>
        <dbReference type="ARBA" id="ARBA00047340"/>
    </source>
</evidence>
<comment type="pathway">
    <text evidence="2 11">Nucleoside biosynthesis; alpha-ribazole biosynthesis; alpha-ribazole from 5,6-dimethylbenzimidazole: step 1/2.</text>
</comment>
<comment type="function">
    <text evidence="1 11">Catalyzes the synthesis of alpha-ribazole-5'-phosphate from nicotinate mononucleotide (NAMN) and 5,6-dimethylbenzimidazole (DMB).</text>
</comment>
<feature type="active site" description="Proton acceptor" evidence="11">
    <location>
        <position position="319"/>
    </location>
</feature>
<name>A0ABU1IMU1_9BACL</name>
<dbReference type="HAMAP" id="MF_00230">
    <property type="entry name" value="CobT"/>
    <property type="match status" value="1"/>
</dbReference>
<dbReference type="InterPro" id="IPR017846">
    <property type="entry name" value="Nict_dMeBzImd_PRibTrfase_bact"/>
</dbReference>
<protein>
    <recommendedName>
        <fullName evidence="5 11">Nicotinate-nucleotide--dimethylbenzimidazole phosphoribosyltransferase</fullName>
        <shortName evidence="11">NN:DBI PRT</shortName>
        <ecNumber evidence="4 11">2.4.2.21</ecNumber>
    </recommendedName>
    <alternativeName>
        <fullName evidence="9 11">N(1)-alpha-phosphoribosyltransferase</fullName>
    </alternativeName>
</protein>
<evidence type="ECO:0000256" key="8">
    <source>
        <dbReference type="ARBA" id="ARBA00022679"/>
    </source>
</evidence>
<evidence type="ECO:0000256" key="5">
    <source>
        <dbReference type="ARBA" id="ARBA00015486"/>
    </source>
</evidence>
<gene>
    <name evidence="11" type="primary">cobT</name>
    <name evidence="12" type="ORF">JOE21_002105</name>
</gene>
<evidence type="ECO:0000256" key="7">
    <source>
        <dbReference type="ARBA" id="ARBA00022676"/>
    </source>
</evidence>
<dbReference type="EMBL" id="JAVDQG010000004">
    <property type="protein sequence ID" value="MDR6226099.1"/>
    <property type="molecule type" value="Genomic_DNA"/>
</dbReference>
<keyword evidence="6 11" id="KW-0169">Cobalamin biosynthesis</keyword>
<comment type="caution">
    <text evidence="12">The sequence shown here is derived from an EMBL/GenBank/DDBJ whole genome shotgun (WGS) entry which is preliminary data.</text>
</comment>
<reference evidence="12 13" key="1">
    <citation type="submission" date="2023-07" db="EMBL/GenBank/DDBJ databases">
        <title>Genomic Encyclopedia of Type Strains, Phase IV (KMG-IV): sequencing the most valuable type-strain genomes for metagenomic binning, comparative biology and taxonomic classification.</title>
        <authorList>
            <person name="Goeker M."/>
        </authorList>
    </citation>
    <scope>NUCLEOTIDE SEQUENCE [LARGE SCALE GENOMIC DNA]</scope>
    <source>
        <strain evidence="12 13">DSM 45903</strain>
    </source>
</reference>
<evidence type="ECO:0000256" key="1">
    <source>
        <dbReference type="ARBA" id="ARBA00002197"/>
    </source>
</evidence>
<accession>A0ABU1IMU1</accession>
<evidence type="ECO:0000313" key="12">
    <source>
        <dbReference type="EMBL" id="MDR6226099.1"/>
    </source>
</evidence>
<dbReference type="NCBIfam" id="TIGR03160">
    <property type="entry name" value="cobT_DBIPRT"/>
    <property type="match status" value="1"/>
</dbReference>
<comment type="catalytic activity">
    <reaction evidence="10 11">
        <text>5,6-dimethylbenzimidazole + nicotinate beta-D-ribonucleotide = alpha-ribazole 5'-phosphate + nicotinate + H(+)</text>
        <dbReference type="Rhea" id="RHEA:11196"/>
        <dbReference type="ChEBI" id="CHEBI:15378"/>
        <dbReference type="ChEBI" id="CHEBI:15890"/>
        <dbReference type="ChEBI" id="CHEBI:32544"/>
        <dbReference type="ChEBI" id="CHEBI:57502"/>
        <dbReference type="ChEBI" id="CHEBI:57918"/>
        <dbReference type="EC" id="2.4.2.21"/>
    </reaction>
</comment>
<comment type="similarity">
    <text evidence="3 11">Belongs to the CobT family.</text>
</comment>
<dbReference type="Proteomes" id="UP001185012">
    <property type="component" value="Unassembled WGS sequence"/>
</dbReference>
<dbReference type="GO" id="GO:0008939">
    <property type="term" value="F:nicotinate-nucleotide-dimethylbenzimidazole phosphoribosyltransferase activity"/>
    <property type="evidence" value="ECO:0007669"/>
    <property type="project" value="UniProtKB-EC"/>
</dbReference>
<keyword evidence="7 11" id="KW-0328">Glycosyltransferase</keyword>
<keyword evidence="8 11" id="KW-0808">Transferase</keyword>
<evidence type="ECO:0000256" key="6">
    <source>
        <dbReference type="ARBA" id="ARBA00022573"/>
    </source>
</evidence>
<evidence type="ECO:0000313" key="13">
    <source>
        <dbReference type="Proteomes" id="UP001185012"/>
    </source>
</evidence>
<sequence>MEHRLIEETILSIPPLDEKTQTKARHHVDNLTKPLGALGRLEEVVVRLAGMTGEIIPVIDRKMTVVMCGDHGVVEEGVSAYPGDVTALMIQNFSRGKAAVNVLSRQFGADVRVVDVGSRLEEAPPDVWVRKVRSGTANMAVGPAMTREEAEQAVKIGIDVAKQLKEEGVQLVATGEMGIGNTTAASALAAVFTEREVSEVVGRGSGLDDTGLERKCRVVKEALRVNRPDPRDPLDALAKVGGLELAGLAGLVLGAASERLPIVVDGFIATAAALTAVRMAPAAREYLLASHLSQEPAHGWLLAELRLVPLIQAGMRLGEGSGAVLTFPLLDGAVATAREMATFADLGL</sequence>
<evidence type="ECO:0000256" key="9">
    <source>
        <dbReference type="ARBA" id="ARBA00030686"/>
    </source>
</evidence>
<keyword evidence="13" id="KW-1185">Reference proteome</keyword>
<proteinExistence type="inferred from homology"/>
<dbReference type="InterPro" id="IPR003200">
    <property type="entry name" value="Nict_dMeBzImd_PRibTrfase"/>
</dbReference>
<evidence type="ECO:0000256" key="4">
    <source>
        <dbReference type="ARBA" id="ARBA00011991"/>
    </source>
</evidence>